<accession>A0ABV8B3B6</accession>
<dbReference type="RefSeq" id="WP_377914473.1">
    <property type="nucleotide sequence ID" value="NZ_JBHRZT010000039.1"/>
</dbReference>
<gene>
    <name evidence="2" type="ORF">ACFOU2_09485</name>
</gene>
<organism evidence="2 3">
    <name type="scientific">Bacillus songklensis</name>
    <dbReference type="NCBI Taxonomy" id="1069116"/>
    <lineage>
        <taxon>Bacteria</taxon>
        <taxon>Bacillati</taxon>
        <taxon>Bacillota</taxon>
        <taxon>Bacilli</taxon>
        <taxon>Bacillales</taxon>
        <taxon>Bacillaceae</taxon>
        <taxon>Bacillus</taxon>
    </lineage>
</organism>
<name>A0ABV8B3B6_9BACI</name>
<proteinExistence type="predicted"/>
<dbReference type="EMBL" id="JBHRZT010000039">
    <property type="protein sequence ID" value="MFC3883716.1"/>
    <property type="molecule type" value="Genomic_DNA"/>
</dbReference>
<reference evidence="3" key="1">
    <citation type="journal article" date="2019" name="Int. J. Syst. Evol. Microbiol.">
        <title>The Global Catalogue of Microorganisms (GCM) 10K type strain sequencing project: providing services to taxonomists for standard genome sequencing and annotation.</title>
        <authorList>
            <consortium name="The Broad Institute Genomics Platform"/>
            <consortium name="The Broad Institute Genome Sequencing Center for Infectious Disease"/>
            <person name="Wu L."/>
            <person name="Ma J."/>
        </authorList>
    </citation>
    <scope>NUCLEOTIDE SEQUENCE [LARGE SCALE GENOMIC DNA]</scope>
    <source>
        <strain evidence="3">CCUG 61889</strain>
    </source>
</reference>
<sequence>MEEKKDPFTQLMFGSHRKSKEQEKQTKEDFSPGTDWNQLINQIQEIAASIQSLKPLIKEFSPLLDLFQKKNK</sequence>
<feature type="region of interest" description="Disordered" evidence="1">
    <location>
        <begin position="1"/>
        <end position="34"/>
    </location>
</feature>
<dbReference type="Proteomes" id="UP001595752">
    <property type="component" value="Unassembled WGS sequence"/>
</dbReference>
<evidence type="ECO:0000313" key="2">
    <source>
        <dbReference type="EMBL" id="MFC3883716.1"/>
    </source>
</evidence>
<protein>
    <submittedName>
        <fullName evidence="2">Uncharacterized protein</fullName>
    </submittedName>
</protein>
<comment type="caution">
    <text evidence="2">The sequence shown here is derived from an EMBL/GenBank/DDBJ whole genome shotgun (WGS) entry which is preliminary data.</text>
</comment>
<keyword evidence="3" id="KW-1185">Reference proteome</keyword>
<feature type="compositionally biased region" description="Basic and acidic residues" evidence="1">
    <location>
        <begin position="20"/>
        <end position="30"/>
    </location>
</feature>
<evidence type="ECO:0000256" key="1">
    <source>
        <dbReference type="SAM" id="MobiDB-lite"/>
    </source>
</evidence>
<evidence type="ECO:0000313" key="3">
    <source>
        <dbReference type="Proteomes" id="UP001595752"/>
    </source>
</evidence>